<name>C4XX00_CLAL4</name>
<protein>
    <submittedName>
        <fullName evidence="2">Uncharacterized protein</fullName>
    </submittedName>
</protein>
<gene>
    <name evidence="2" type="ORF">CLUG_00473</name>
</gene>
<dbReference type="AlphaFoldDB" id="C4XX00"/>
<feature type="region of interest" description="Disordered" evidence="1">
    <location>
        <begin position="90"/>
        <end position="152"/>
    </location>
</feature>
<dbReference type="VEuPathDB" id="FungiDB:CLUG_00473"/>
<organism evidence="2 3">
    <name type="scientific">Clavispora lusitaniae (strain ATCC 42720)</name>
    <name type="common">Yeast</name>
    <name type="synonym">Candida lusitaniae</name>
    <dbReference type="NCBI Taxonomy" id="306902"/>
    <lineage>
        <taxon>Eukaryota</taxon>
        <taxon>Fungi</taxon>
        <taxon>Dikarya</taxon>
        <taxon>Ascomycota</taxon>
        <taxon>Saccharomycotina</taxon>
        <taxon>Pichiomycetes</taxon>
        <taxon>Metschnikowiaceae</taxon>
        <taxon>Clavispora</taxon>
    </lineage>
</organism>
<feature type="compositionally biased region" description="Polar residues" evidence="1">
    <location>
        <begin position="116"/>
        <end position="126"/>
    </location>
</feature>
<evidence type="ECO:0000313" key="3">
    <source>
        <dbReference type="Proteomes" id="UP000007703"/>
    </source>
</evidence>
<evidence type="ECO:0000313" key="2">
    <source>
        <dbReference type="EMBL" id="EEQ36350.1"/>
    </source>
</evidence>
<dbReference type="InParanoid" id="C4XX00"/>
<dbReference type="EMBL" id="CH408076">
    <property type="protein sequence ID" value="EEQ36350.1"/>
    <property type="molecule type" value="Genomic_DNA"/>
</dbReference>
<dbReference type="HOGENOM" id="CLU_1722169_0_0_1"/>
<dbReference type="Proteomes" id="UP000007703">
    <property type="component" value="Unassembled WGS sequence"/>
</dbReference>
<feature type="compositionally biased region" description="Low complexity" evidence="1">
    <location>
        <begin position="94"/>
        <end position="108"/>
    </location>
</feature>
<dbReference type="KEGG" id="clu:CLUG_00473"/>
<reference evidence="2 3" key="1">
    <citation type="journal article" date="2009" name="Nature">
        <title>Evolution of pathogenicity and sexual reproduction in eight Candida genomes.</title>
        <authorList>
            <person name="Butler G."/>
            <person name="Rasmussen M.D."/>
            <person name="Lin M.F."/>
            <person name="Santos M.A."/>
            <person name="Sakthikumar S."/>
            <person name="Munro C.A."/>
            <person name="Rheinbay E."/>
            <person name="Grabherr M."/>
            <person name="Forche A."/>
            <person name="Reedy J.L."/>
            <person name="Agrafioti I."/>
            <person name="Arnaud M.B."/>
            <person name="Bates S."/>
            <person name="Brown A.J."/>
            <person name="Brunke S."/>
            <person name="Costanzo M.C."/>
            <person name="Fitzpatrick D.A."/>
            <person name="de Groot P.W."/>
            <person name="Harris D."/>
            <person name="Hoyer L.L."/>
            <person name="Hube B."/>
            <person name="Klis F.M."/>
            <person name="Kodira C."/>
            <person name="Lennard N."/>
            <person name="Logue M.E."/>
            <person name="Martin R."/>
            <person name="Neiman A.M."/>
            <person name="Nikolaou E."/>
            <person name="Quail M.A."/>
            <person name="Quinn J."/>
            <person name="Santos M.C."/>
            <person name="Schmitzberger F.F."/>
            <person name="Sherlock G."/>
            <person name="Shah P."/>
            <person name="Silverstein K.A."/>
            <person name="Skrzypek M.S."/>
            <person name="Soll D."/>
            <person name="Staggs R."/>
            <person name="Stansfield I."/>
            <person name="Stumpf M.P."/>
            <person name="Sudbery P.E."/>
            <person name="Srikantha T."/>
            <person name="Zeng Q."/>
            <person name="Berman J."/>
            <person name="Berriman M."/>
            <person name="Heitman J."/>
            <person name="Gow N.A."/>
            <person name="Lorenz M.C."/>
            <person name="Birren B.W."/>
            <person name="Kellis M."/>
            <person name="Cuomo C.A."/>
        </authorList>
    </citation>
    <scope>NUCLEOTIDE SEQUENCE [LARGE SCALE GENOMIC DNA]</scope>
    <source>
        <strain evidence="2 3">ATCC 42720</strain>
    </source>
</reference>
<accession>C4XX00</accession>
<sequence length="152" mass="17284">MAPGKWGHGRAVCRRQMFNFPVSYRLRFMQSQAQIHTVRQYVGYTVSYSQAHMVGPSYSLCHTVFAIQSLPYSHVNICPAAARAISIGGPWSHQPIQQSKQQTNQPNQKVKEPTRPVSSKSPTDQMPNPRKTKSPYRQKNQICSIHPISHLR</sequence>
<proteinExistence type="predicted"/>
<evidence type="ECO:0000256" key="1">
    <source>
        <dbReference type="SAM" id="MobiDB-lite"/>
    </source>
</evidence>